<dbReference type="OrthoDB" id="69842at2759"/>
<dbReference type="AlphaFoldDB" id="A0A4U5MQS9"/>
<dbReference type="Pfam" id="PF01064">
    <property type="entry name" value="Activin_recp"/>
    <property type="match status" value="1"/>
</dbReference>
<gene>
    <name evidence="17" type="ORF">L596_019492</name>
</gene>
<feature type="domain" description="Protein kinase" evidence="16">
    <location>
        <begin position="426"/>
        <end position="724"/>
    </location>
</feature>
<evidence type="ECO:0000256" key="11">
    <source>
        <dbReference type="ARBA" id="ARBA00022989"/>
    </source>
</evidence>
<dbReference type="Proteomes" id="UP000298663">
    <property type="component" value="Unassembled WGS sequence"/>
</dbReference>
<dbReference type="InterPro" id="IPR008271">
    <property type="entry name" value="Ser/Thr_kinase_AS"/>
</dbReference>
<keyword evidence="12 15" id="KW-0472">Membrane</keyword>
<dbReference type="InterPro" id="IPR000719">
    <property type="entry name" value="Prot_kinase_dom"/>
</dbReference>
<reference evidence="17 18" key="1">
    <citation type="journal article" date="2015" name="Genome Biol.">
        <title>Comparative genomics of Steinernema reveals deeply conserved gene regulatory networks.</title>
        <authorList>
            <person name="Dillman A.R."/>
            <person name="Macchietto M."/>
            <person name="Porter C.F."/>
            <person name="Rogers A."/>
            <person name="Williams B."/>
            <person name="Antoshechkin I."/>
            <person name="Lee M.M."/>
            <person name="Goodwin Z."/>
            <person name="Lu X."/>
            <person name="Lewis E.E."/>
            <person name="Goodrich-Blair H."/>
            <person name="Stock S.P."/>
            <person name="Adams B.J."/>
            <person name="Sternberg P.W."/>
            <person name="Mortazavi A."/>
        </authorList>
    </citation>
    <scope>NUCLEOTIDE SEQUENCE [LARGE SCALE GENOMIC DNA]</scope>
    <source>
        <strain evidence="17 18">ALL</strain>
    </source>
</reference>
<dbReference type="GO" id="GO:0043235">
    <property type="term" value="C:receptor complex"/>
    <property type="evidence" value="ECO:0007669"/>
    <property type="project" value="TreeGrafter"/>
</dbReference>
<dbReference type="PROSITE" id="PS00108">
    <property type="entry name" value="PROTEIN_KINASE_ST"/>
    <property type="match status" value="1"/>
</dbReference>
<dbReference type="SMART" id="SM00220">
    <property type="entry name" value="S_TKc"/>
    <property type="match status" value="1"/>
</dbReference>
<dbReference type="InterPro" id="IPR000333">
    <property type="entry name" value="TGFB_receptor"/>
</dbReference>
<keyword evidence="7" id="KW-0732">Signal</keyword>
<keyword evidence="8 14" id="KW-0547">Nucleotide-binding</keyword>
<dbReference type="PROSITE" id="PS50011">
    <property type="entry name" value="PROTEIN_KINASE_DOM"/>
    <property type="match status" value="1"/>
</dbReference>
<dbReference type="InterPro" id="IPR000472">
    <property type="entry name" value="Activin_recp"/>
</dbReference>
<evidence type="ECO:0000313" key="18">
    <source>
        <dbReference type="Proteomes" id="UP000298663"/>
    </source>
</evidence>
<evidence type="ECO:0000313" key="17">
    <source>
        <dbReference type="EMBL" id="TKR71964.1"/>
    </source>
</evidence>
<evidence type="ECO:0000256" key="13">
    <source>
        <dbReference type="ARBA" id="ARBA00023170"/>
    </source>
</evidence>
<sequence length="747" mass="84290">MCHYVIPYQSSHFSNFRLISGLSQASSYEPIEMKTMGWTKAIPPLWILAFFLVLAVGAQEGEPVVDPKALMDMIDEHRDQLEHPFIENDVLCHCTDWGCDKELVEILGSAGRGLCRARGGMCKKTIELVIMKKGENPTTKVDLECVPEHELQPAFRPMTCHATKNQQDRINVHCCHSGHFCNDNVTLTLLPLKGPYDDYGPITEAPVPGGHSSTELLQYIFVSMLLGILLCICFWGFIKLLPFIKKACQKAWSCLSAGVTDKWNRAKKTDKMAEKTEIAKLEDGCDELERLYKGGPTLDVGNLDKGVPEMSEEVVEESFPFSDMDFSKSMKSGSDLANAFYELQEELVNHFANKSQITAELEDHHRLQGGEKHRLLKLLDDLDSASSAVASGGGGASSDPTTSDLLGPSTGVPVKLQQTFASQIDVKREKILGGGRFGKVYKGYWRGDFFAVKTMNTCEYASWARETEIYNTNMLRHNNLLRFVASHTHDERYHLEHWIVTEFHELGDLSDYLYSHTVPRDVGLKMIRCIASGLSYLHLPIIGHRIEGKPAIAHRDLKSKNVLVKNDLTVCIADLGLSVKYDSVNNCIDGDTQRKCGTPRYLSPELLDDSINLANFDSFCLCDIYAMSLIFWEVVRRMDDVETPARYETPSYNVPYFEHVPRDPTQKDLLKAVCHDRKRPLFNDLLKDDKVMKPLLNLIIDMWSPRPTARPTAERVRIKVDECIQAEEREKFARVQRREADAASATL</sequence>
<keyword evidence="10 14" id="KW-0067">ATP-binding</keyword>
<dbReference type="EC" id="2.7.11.30" evidence="3"/>
<comment type="similarity">
    <text evidence="2">Belongs to the protein kinase superfamily. TKL Ser/Thr protein kinase family. TGFB receptor subfamily.</text>
</comment>
<feature type="binding site" evidence="14">
    <location>
        <position position="453"/>
    </location>
    <ligand>
        <name>ATP</name>
        <dbReference type="ChEBI" id="CHEBI:30616"/>
    </ligand>
</feature>
<accession>A0A4U5MQS9</accession>
<evidence type="ECO:0000256" key="6">
    <source>
        <dbReference type="ARBA" id="ARBA00022692"/>
    </source>
</evidence>
<keyword evidence="13" id="KW-0675">Receptor</keyword>
<keyword evidence="5" id="KW-0808">Transferase</keyword>
<dbReference type="Gene3D" id="2.10.60.10">
    <property type="entry name" value="CD59"/>
    <property type="match status" value="1"/>
</dbReference>
<comment type="subcellular location">
    <subcellularLocation>
        <location evidence="1">Membrane</location>
        <topology evidence="1">Single-pass type I membrane protein</topology>
    </subcellularLocation>
</comment>
<dbReference type="STRING" id="34508.A0A4U5MQS9"/>
<evidence type="ECO:0000256" key="1">
    <source>
        <dbReference type="ARBA" id="ARBA00004479"/>
    </source>
</evidence>
<keyword evidence="18" id="KW-1185">Reference proteome</keyword>
<evidence type="ECO:0000256" key="9">
    <source>
        <dbReference type="ARBA" id="ARBA00022777"/>
    </source>
</evidence>
<dbReference type="Gene3D" id="3.30.200.20">
    <property type="entry name" value="Phosphorylase Kinase, domain 1"/>
    <property type="match status" value="1"/>
</dbReference>
<keyword evidence="11 15" id="KW-1133">Transmembrane helix</keyword>
<evidence type="ECO:0000256" key="3">
    <source>
        <dbReference type="ARBA" id="ARBA00012401"/>
    </source>
</evidence>
<evidence type="ECO:0000256" key="2">
    <source>
        <dbReference type="ARBA" id="ARBA00009605"/>
    </source>
</evidence>
<keyword evidence="6 15" id="KW-0812">Transmembrane</keyword>
<dbReference type="InterPro" id="IPR011009">
    <property type="entry name" value="Kinase-like_dom_sf"/>
</dbReference>
<dbReference type="PROSITE" id="PS00107">
    <property type="entry name" value="PROTEIN_KINASE_ATP"/>
    <property type="match status" value="1"/>
</dbReference>
<proteinExistence type="inferred from homology"/>
<evidence type="ECO:0000256" key="14">
    <source>
        <dbReference type="PROSITE-ProRule" id="PRU10141"/>
    </source>
</evidence>
<evidence type="ECO:0000256" key="5">
    <source>
        <dbReference type="ARBA" id="ARBA00022679"/>
    </source>
</evidence>
<dbReference type="InterPro" id="IPR045860">
    <property type="entry name" value="Snake_toxin-like_sf"/>
</dbReference>
<evidence type="ECO:0000259" key="16">
    <source>
        <dbReference type="PROSITE" id="PS50011"/>
    </source>
</evidence>
<keyword evidence="9" id="KW-0418">Kinase</keyword>
<dbReference type="InterPro" id="IPR017441">
    <property type="entry name" value="Protein_kinase_ATP_BS"/>
</dbReference>
<dbReference type="GO" id="GO:0071363">
    <property type="term" value="P:cellular response to growth factor stimulus"/>
    <property type="evidence" value="ECO:0007669"/>
    <property type="project" value="TreeGrafter"/>
</dbReference>
<evidence type="ECO:0000256" key="8">
    <source>
        <dbReference type="ARBA" id="ARBA00022741"/>
    </source>
</evidence>
<organism evidence="17 18">
    <name type="scientific">Steinernema carpocapsae</name>
    <name type="common">Entomopathogenic nematode</name>
    <dbReference type="NCBI Taxonomy" id="34508"/>
    <lineage>
        <taxon>Eukaryota</taxon>
        <taxon>Metazoa</taxon>
        <taxon>Ecdysozoa</taxon>
        <taxon>Nematoda</taxon>
        <taxon>Chromadorea</taxon>
        <taxon>Rhabditida</taxon>
        <taxon>Tylenchina</taxon>
        <taxon>Panagrolaimomorpha</taxon>
        <taxon>Strongyloidoidea</taxon>
        <taxon>Steinernematidae</taxon>
        <taxon>Steinernema</taxon>
    </lineage>
</organism>
<comment type="caution">
    <text evidence="17">The sequence shown here is derived from an EMBL/GenBank/DDBJ whole genome shotgun (WGS) entry which is preliminary data.</text>
</comment>
<evidence type="ECO:0000256" key="15">
    <source>
        <dbReference type="SAM" id="Phobius"/>
    </source>
</evidence>
<evidence type="ECO:0000256" key="7">
    <source>
        <dbReference type="ARBA" id="ARBA00022729"/>
    </source>
</evidence>
<dbReference type="EMBL" id="AZBU02000006">
    <property type="protein sequence ID" value="TKR71964.1"/>
    <property type="molecule type" value="Genomic_DNA"/>
</dbReference>
<name>A0A4U5MQS9_STECR</name>
<dbReference type="GO" id="GO:0004675">
    <property type="term" value="F:transmembrane receptor protein serine/threonine kinase activity"/>
    <property type="evidence" value="ECO:0007669"/>
    <property type="project" value="UniProtKB-EC"/>
</dbReference>
<protein>
    <recommendedName>
        <fullName evidence="3">receptor protein serine/threonine kinase</fullName>
        <ecNumber evidence="3">2.7.11.30</ecNumber>
    </recommendedName>
</protein>
<evidence type="ECO:0000256" key="10">
    <source>
        <dbReference type="ARBA" id="ARBA00022840"/>
    </source>
</evidence>
<feature type="transmembrane region" description="Helical" evidence="15">
    <location>
        <begin position="216"/>
        <end position="238"/>
    </location>
</feature>
<dbReference type="PANTHER" id="PTHR23255:SF71">
    <property type="entry name" value="RECEPTOR PROTEIN SERINE_THREONINE KINASE"/>
    <property type="match status" value="1"/>
</dbReference>
<keyword evidence="4" id="KW-0723">Serine/threonine-protein kinase</keyword>
<dbReference type="SUPFAM" id="SSF56112">
    <property type="entry name" value="Protein kinase-like (PK-like)"/>
    <property type="match status" value="1"/>
</dbReference>
<dbReference type="Pfam" id="PF00069">
    <property type="entry name" value="Pkinase"/>
    <property type="match status" value="1"/>
</dbReference>
<dbReference type="PANTHER" id="PTHR23255">
    <property type="entry name" value="TRANSFORMING GROWTH FACTOR-BETA RECEPTOR TYPE I AND II"/>
    <property type="match status" value="1"/>
</dbReference>
<reference evidence="17 18" key="2">
    <citation type="journal article" date="2019" name="G3 (Bethesda)">
        <title>Hybrid Assembly of the Genome of the Entomopathogenic Nematode Steinernema carpocapsae Identifies the X-Chromosome.</title>
        <authorList>
            <person name="Serra L."/>
            <person name="Macchietto M."/>
            <person name="Macias-Munoz A."/>
            <person name="McGill C.J."/>
            <person name="Rodriguez I.M."/>
            <person name="Rodriguez B."/>
            <person name="Murad R."/>
            <person name="Mortazavi A."/>
        </authorList>
    </citation>
    <scope>NUCLEOTIDE SEQUENCE [LARGE SCALE GENOMIC DNA]</scope>
    <source>
        <strain evidence="17 18">ALL</strain>
    </source>
</reference>
<dbReference type="GO" id="GO:0005524">
    <property type="term" value="F:ATP binding"/>
    <property type="evidence" value="ECO:0007669"/>
    <property type="project" value="UniProtKB-UniRule"/>
</dbReference>
<evidence type="ECO:0000256" key="4">
    <source>
        <dbReference type="ARBA" id="ARBA00022527"/>
    </source>
</evidence>
<dbReference type="Gene3D" id="1.10.510.10">
    <property type="entry name" value="Transferase(Phosphotransferase) domain 1"/>
    <property type="match status" value="1"/>
</dbReference>
<evidence type="ECO:0000256" key="12">
    <source>
        <dbReference type="ARBA" id="ARBA00023136"/>
    </source>
</evidence>
<dbReference type="GO" id="GO:0005886">
    <property type="term" value="C:plasma membrane"/>
    <property type="evidence" value="ECO:0007669"/>
    <property type="project" value="TreeGrafter"/>
</dbReference>